<dbReference type="CDD" id="cd00397">
    <property type="entry name" value="DNA_BRE_C"/>
    <property type="match status" value="1"/>
</dbReference>
<dbReference type="GO" id="GO:0006310">
    <property type="term" value="P:DNA recombination"/>
    <property type="evidence" value="ECO:0007669"/>
    <property type="project" value="UniProtKB-KW"/>
</dbReference>
<accession>A0A428LGL1</accession>
<dbReference type="InterPro" id="IPR013762">
    <property type="entry name" value="Integrase-like_cat_sf"/>
</dbReference>
<dbReference type="GO" id="GO:0003677">
    <property type="term" value="F:DNA binding"/>
    <property type="evidence" value="ECO:0007669"/>
    <property type="project" value="InterPro"/>
</dbReference>
<dbReference type="InterPro" id="IPR002104">
    <property type="entry name" value="Integrase_catalytic"/>
</dbReference>
<dbReference type="PROSITE" id="PS51898">
    <property type="entry name" value="TYR_RECOMBINASE"/>
    <property type="match status" value="1"/>
</dbReference>
<protein>
    <submittedName>
        <fullName evidence="3">Site-specific integrase</fullName>
    </submittedName>
</protein>
<dbReference type="InterPro" id="IPR011010">
    <property type="entry name" value="DNA_brk_join_enz"/>
</dbReference>
<dbReference type="EMBL" id="RWHU01000012">
    <property type="protein sequence ID" value="RSK63114.1"/>
    <property type="molecule type" value="Genomic_DNA"/>
</dbReference>
<reference evidence="3 4" key="1">
    <citation type="submission" date="2018-12" db="EMBL/GenBank/DDBJ databases">
        <title>The Genome Submission of two Enterobacter spp. strains.</title>
        <authorList>
            <person name="Wu W."/>
            <person name="Wei L."/>
            <person name="Feng Y."/>
            <person name="Zong Z."/>
        </authorList>
    </citation>
    <scope>NUCLEOTIDE SEQUENCE [LARGE SCALE GENOMIC DNA]</scope>
    <source>
        <strain evidence="3 4">WCHEHu045002</strain>
    </source>
</reference>
<dbReference type="AlphaFoldDB" id="A0A428LGL1"/>
<dbReference type="GO" id="GO:0015074">
    <property type="term" value="P:DNA integration"/>
    <property type="evidence" value="ECO:0007669"/>
    <property type="project" value="InterPro"/>
</dbReference>
<organism evidence="3 4">
    <name type="scientific">Enterobacter huaxiensis</name>
    <dbReference type="NCBI Taxonomy" id="2494702"/>
    <lineage>
        <taxon>Bacteria</taxon>
        <taxon>Pseudomonadati</taxon>
        <taxon>Pseudomonadota</taxon>
        <taxon>Gammaproteobacteria</taxon>
        <taxon>Enterobacterales</taxon>
        <taxon>Enterobacteriaceae</taxon>
        <taxon>Enterobacter</taxon>
    </lineage>
</organism>
<comment type="caution">
    <text evidence="3">The sequence shown here is derived from an EMBL/GenBank/DDBJ whole genome shotgun (WGS) entry which is preliminary data.</text>
</comment>
<evidence type="ECO:0000313" key="4">
    <source>
        <dbReference type="Proteomes" id="UP000276389"/>
    </source>
</evidence>
<evidence type="ECO:0000313" key="3">
    <source>
        <dbReference type="EMBL" id="RSK63114.1"/>
    </source>
</evidence>
<evidence type="ECO:0000256" key="1">
    <source>
        <dbReference type="ARBA" id="ARBA00023172"/>
    </source>
</evidence>
<gene>
    <name evidence="3" type="ORF">EJE24_22435</name>
</gene>
<dbReference type="Pfam" id="PF00589">
    <property type="entry name" value="Phage_integrase"/>
    <property type="match status" value="1"/>
</dbReference>
<sequence length="132" mass="15265">MDRCYNEFGFFAFCSAPFVLATRPQRLEPLWAVTGVTMRKWLKQAVKRAGEDSVYFSISVTPHMFRHSYTMHTLYHRQSRTVIQDLVGHKEPRSMEVYTWVLALDPAATLAEPFSWDGRDAAEILQTLPPLK</sequence>
<keyword evidence="1" id="KW-0233">DNA recombination</keyword>
<name>A0A428LGL1_9ENTR</name>
<dbReference type="Gene3D" id="1.10.443.10">
    <property type="entry name" value="Intergrase catalytic core"/>
    <property type="match status" value="1"/>
</dbReference>
<evidence type="ECO:0000259" key="2">
    <source>
        <dbReference type="PROSITE" id="PS51898"/>
    </source>
</evidence>
<dbReference type="Proteomes" id="UP000276389">
    <property type="component" value="Unassembled WGS sequence"/>
</dbReference>
<proteinExistence type="predicted"/>
<dbReference type="SUPFAM" id="SSF56349">
    <property type="entry name" value="DNA breaking-rejoining enzymes"/>
    <property type="match status" value="1"/>
</dbReference>
<feature type="domain" description="Tyr recombinase" evidence="2">
    <location>
        <begin position="1"/>
        <end position="111"/>
    </location>
</feature>